<dbReference type="AlphaFoldDB" id="A0A514CI76"/>
<proteinExistence type="predicted"/>
<accession>A0A514CI76</accession>
<dbReference type="EMBL" id="CP041253">
    <property type="protein sequence ID" value="QDH79515.1"/>
    <property type="molecule type" value="Genomic_DNA"/>
</dbReference>
<sequence length="275" mass="29971">MKFVLKVFSYLILIVPYYSYGQNGTEIFSKGARSYGMANAHVTLTDAWSIFNNPGAMGRISATTAVVGYDHRLGLDELTTLGAGAVISTKKGNFGIGLSHYGGELFNQQAAGVGYANQMGIASFGIKATYLQTNIAGYGRNGAPVLEFGGTAALGPQLIFGAHVYNFTRSQLSRDSQDYLPTIVKTGLSFQPSGKLLISMEAEKDILLPAIAKVGLEYNFINRFWARCGIRTNPSNLHFGIGFNPKHFRFDYAVAQNNQLGFTHHFSMNYTFVSP</sequence>
<evidence type="ECO:0000313" key="2">
    <source>
        <dbReference type="Proteomes" id="UP000316614"/>
    </source>
</evidence>
<dbReference type="RefSeq" id="WP_141614759.1">
    <property type="nucleotide sequence ID" value="NZ_CP041253.1"/>
</dbReference>
<evidence type="ECO:0008006" key="3">
    <source>
        <dbReference type="Google" id="ProtNLM"/>
    </source>
</evidence>
<dbReference type="Proteomes" id="UP000316614">
    <property type="component" value="Chromosome"/>
</dbReference>
<gene>
    <name evidence="1" type="ORF">FKX85_10885</name>
</gene>
<evidence type="ECO:0000313" key="1">
    <source>
        <dbReference type="EMBL" id="QDH79515.1"/>
    </source>
</evidence>
<organism evidence="1 2">
    <name type="scientific">Echinicola soli</name>
    <dbReference type="NCBI Taxonomy" id="2591634"/>
    <lineage>
        <taxon>Bacteria</taxon>
        <taxon>Pseudomonadati</taxon>
        <taxon>Bacteroidota</taxon>
        <taxon>Cytophagia</taxon>
        <taxon>Cytophagales</taxon>
        <taxon>Cyclobacteriaceae</taxon>
        <taxon>Echinicola</taxon>
    </lineage>
</organism>
<dbReference type="KEGG" id="echi:FKX85_10885"/>
<reference evidence="1 2" key="1">
    <citation type="submission" date="2019-06" db="EMBL/GenBank/DDBJ databases">
        <title>Echinicola alkalisoli sp. nov. isolated from saline soil.</title>
        <authorList>
            <person name="Sun J.-Q."/>
            <person name="Xu L."/>
        </authorList>
    </citation>
    <scope>NUCLEOTIDE SEQUENCE [LARGE SCALE GENOMIC DNA]</scope>
    <source>
        <strain evidence="1 2">LN3S3</strain>
    </source>
</reference>
<protein>
    <recommendedName>
        <fullName evidence="3">PorV/PorQ family protein</fullName>
    </recommendedName>
</protein>
<name>A0A514CI76_9BACT</name>
<keyword evidence="2" id="KW-1185">Reference proteome</keyword>
<dbReference type="OrthoDB" id="9786645at2"/>